<gene>
    <name evidence="4" type="ORF">C2S53_010692</name>
</gene>
<evidence type="ECO:0000313" key="4">
    <source>
        <dbReference type="EMBL" id="KAH6822294.1"/>
    </source>
</evidence>
<dbReference type="EMBL" id="SDAM02001380">
    <property type="protein sequence ID" value="KAH6822294.1"/>
    <property type="molecule type" value="Genomic_DNA"/>
</dbReference>
<feature type="domain" description="C2H2-type" evidence="3">
    <location>
        <begin position="161"/>
        <end position="188"/>
    </location>
</feature>
<keyword evidence="1" id="KW-0479">Metal-binding</keyword>
<dbReference type="PANTHER" id="PTHR46326">
    <property type="entry name" value="ZINC FINGER PROTEIN ZAT1-RELATED"/>
    <property type="match status" value="1"/>
</dbReference>
<protein>
    <recommendedName>
        <fullName evidence="3">C2H2-type domain-containing protein</fullName>
    </recommendedName>
</protein>
<evidence type="ECO:0000259" key="3">
    <source>
        <dbReference type="PROSITE" id="PS50157"/>
    </source>
</evidence>
<name>A0AAD4P0Q4_PERFH</name>
<dbReference type="GO" id="GO:0008270">
    <property type="term" value="F:zinc ion binding"/>
    <property type="evidence" value="ECO:0007669"/>
    <property type="project" value="UniProtKB-KW"/>
</dbReference>
<accession>A0AAD4P0Q4</accession>
<proteinExistence type="predicted"/>
<dbReference type="Proteomes" id="UP001190926">
    <property type="component" value="Unassembled WGS sequence"/>
</dbReference>
<dbReference type="PROSITE" id="PS00028">
    <property type="entry name" value="ZINC_FINGER_C2H2_1"/>
    <property type="match status" value="3"/>
</dbReference>
<dbReference type="PANTHER" id="PTHR46326:SF2">
    <property type="entry name" value="ZINC FINGER PROTEIN ZAT1-RELATED"/>
    <property type="match status" value="1"/>
</dbReference>
<evidence type="ECO:0000256" key="2">
    <source>
        <dbReference type="SAM" id="MobiDB-lite"/>
    </source>
</evidence>
<keyword evidence="1" id="KW-0862">Zinc</keyword>
<keyword evidence="5" id="KW-1185">Reference proteome</keyword>
<evidence type="ECO:0000313" key="5">
    <source>
        <dbReference type="Proteomes" id="UP001190926"/>
    </source>
</evidence>
<sequence>MGMDCKLCFKRFSNGKALGAHMRSHYAILPLPPKTPQRYELSEQLTESTESVLSCDERESSGDKSFLSGTYGLREKPRKSFQLPDPEFFDVGSVAVDGDSESGSTRARFKKAKGLMNLDDDQEVSKEESGMGMEEDVALCLIMLSRDVWRKKSDDLSKKIYRCEKCDKVFKSSQGLGSHKASHSKKIKNSFLEKESVSVVVGDQVHECALCPRIFKSAQALGGHKKSHFPLRKFGRNLVDLNLPAAVEVVNEEIVA</sequence>
<dbReference type="PROSITE" id="PS50157">
    <property type="entry name" value="ZINC_FINGER_C2H2_2"/>
    <property type="match status" value="3"/>
</dbReference>
<organism evidence="4 5">
    <name type="scientific">Perilla frutescens var. hirtella</name>
    <name type="common">Perilla citriodora</name>
    <name type="synonym">Perilla setoyensis</name>
    <dbReference type="NCBI Taxonomy" id="608512"/>
    <lineage>
        <taxon>Eukaryota</taxon>
        <taxon>Viridiplantae</taxon>
        <taxon>Streptophyta</taxon>
        <taxon>Embryophyta</taxon>
        <taxon>Tracheophyta</taxon>
        <taxon>Spermatophyta</taxon>
        <taxon>Magnoliopsida</taxon>
        <taxon>eudicotyledons</taxon>
        <taxon>Gunneridae</taxon>
        <taxon>Pentapetalae</taxon>
        <taxon>asterids</taxon>
        <taxon>lamiids</taxon>
        <taxon>Lamiales</taxon>
        <taxon>Lamiaceae</taxon>
        <taxon>Nepetoideae</taxon>
        <taxon>Elsholtzieae</taxon>
        <taxon>Perilla</taxon>
    </lineage>
</organism>
<reference evidence="4 5" key="1">
    <citation type="journal article" date="2021" name="Nat. Commun.">
        <title>Incipient diploidization of the medicinal plant Perilla within 10,000 years.</title>
        <authorList>
            <person name="Zhang Y."/>
            <person name="Shen Q."/>
            <person name="Leng L."/>
            <person name="Zhang D."/>
            <person name="Chen S."/>
            <person name="Shi Y."/>
            <person name="Ning Z."/>
            <person name="Chen S."/>
        </authorList>
    </citation>
    <scope>NUCLEOTIDE SEQUENCE [LARGE SCALE GENOMIC DNA]</scope>
    <source>
        <strain evidence="5">cv. PC099</strain>
    </source>
</reference>
<keyword evidence="1" id="KW-0863">Zinc-finger</keyword>
<dbReference type="SUPFAM" id="SSF57667">
    <property type="entry name" value="beta-beta-alpha zinc fingers"/>
    <property type="match status" value="1"/>
</dbReference>
<evidence type="ECO:0000256" key="1">
    <source>
        <dbReference type="PROSITE-ProRule" id="PRU00042"/>
    </source>
</evidence>
<feature type="domain" description="C2H2-type" evidence="3">
    <location>
        <begin position="3"/>
        <end position="30"/>
    </location>
</feature>
<feature type="region of interest" description="Disordered" evidence="2">
    <location>
        <begin position="50"/>
        <end position="69"/>
    </location>
</feature>
<dbReference type="GO" id="GO:0006355">
    <property type="term" value="P:regulation of DNA-templated transcription"/>
    <property type="evidence" value="ECO:0007669"/>
    <property type="project" value="InterPro"/>
</dbReference>
<dbReference type="InterPro" id="IPR044303">
    <property type="entry name" value="ZAT1/4/9"/>
</dbReference>
<dbReference type="Pfam" id="PF13912">
    <property type="entry name" value="zf-C2H2_6"/>
    <property type="match status" value="3"/>
</dbReference>
<dbReference type="SMART" id="SM00355">
    <property type="entry name" value="ZnF_C2H2"/>
    <property type="match status" value="3"/>
</dbReference>
<dbReference type="Gene3D" id="3.30.160.60">
    <property type="entry name" value="Classic Zinc Finger"/>
    <property type="match status" value="1"/>
</dbReference>
<dbReference type="InterPro" id="IPR036236">
    <property type="entry name" value="Znf_C2H2_sf"/>
</dbReference>
<feature type="domain" description="C2H2-type" evidence="3">
    <location>
        <begin position="206"/>
        <end position="233"/>
    </location>
</feature>
<dbReference type="InterPro" id="IPR013087">
    <property type="entry name" value="Znf_C2H2_type"/>
</dbReference>
<dbReference type="AlphaFoldDB" id="A0AAD4P0Q4"/>
<comment type="caution">
    <text evidence="4">The sequence shown here is derived from an EMBL/GenBank/DDBJ whole genome shotgun (WGS) entry which is preliminary data.</text>
</comment>